<organism evidence="1 2">
    <name type="scientific">Araneus ventricosus</name>
    <name type="common">Orbweaver spider</name>
    <name type="synonym">Epeira ventricosa</name>
    <dbReference type="NCBI Taxonomy" id="182803"/>
    <lineage>
        <taxon>Eukaryota</taxon>
        <taxon>Metazoa</taxon>
        <taxon>Ecdysozoa</taxon>
        <taxon>Arthropoda</taxon>
        <taxon>Chelicerata</taxon>
        <taxon>Arachnida</taxon>
        <taxon>Araneae</taxon>
        <taxon>Araneomorphae</taxon>
        <taxon>Entelegynae</taxon>
        <taxon>Araneoidea</taxon>
        <taxon>Araneidae</taxon>
        <taxon>Araneus</taxon>
    </lineage>
</organism>
<name>A0A4Y2PEP1_ARAVE</name>
<dbReference type="EMBL" id="BGPR01010911">
    <property type="protein sequence ID" value="GBN48687.1"/>
    <property type="molecule type" value="Genomic_DNA"/>
</dbReference>
<protein>
    <submittedName>
        <fullName evidence="1">Uncharacterized protein</fullName>
    </submittedName>
</protein>
<evidence type="ECO:0000313" key="2">
    <source>
        <dbReference type="Proteomes" id="UP000499080"/>
    </source>
</evidence>
<keyword evidence="2" id="KW-1185">Reference proteome</keyword>
<evidence type="ECO:0000313" key="1">
    <source>
        <dbReference type="EMBL" id="GBN48687.1"/>
    </source>
</evidence>
<sequence>MEEIEYDRFNPLIPKAIGIEEPQNTGAPELLYRKYGKFTSSPQKPQLQVAQNTGAPELLYRRYRKFTSSPQKPQLQLALSEF</sequence>
<reference evidence="1 2" key="1">
    <citation type="journal article" date="2019" name="Sci. Rep.">
        <title>Orb-weaving spider Araneus ventricosus genome elucidates the spidroin gene catalogue.</title>
        <authorList>
            <person name="Kono N."/>
            <person name="Nakamura H."/>
            <person name="Ohtoshi R."/>
            <person name="Moran D.A.P."/>
            <person name="Shinohara A."/>
            <person name="Yoshida Y."/>
            <person name="Fujiwara M."/>
            <person name="Mori M."/>
            <person name="Tomita M."/>
            <person name="Arakawa K."/>
        </authorList>
    </citation>
    <scope>NUCLEOTIDE SEQUENCE [LARGE SCALE GENOMIC DNA]</scope>
</reference>
<dbReference type="Proteomes" id="UP000499080">
    <property type="component" value="Unassembled WGS sequence"/>
</dbReference>
<comment type="caution">
    <text evidence="1">The sequence shown here is derived from an EMBL/GenBank/DDBJ whole genome shotgun (WGS) entry which is preliminary data.</text>
</comment>
<dbReference type="AlphaFoldDB" id="A0A4Y2PEP1"/>
<accession>A0A4Y2PEP1</accession>
<gene>
    <name evidence="1" type="ORF">AVEN_10931_1</name>
</gene>
<proteinExistence type="predicted"/>